<keyword evidence="2 11" id="KW-0805">Transcription regulation</keyword>
<evidence type="ECO:0000256" key="11">
    <source>
        <dbReference type="RuleBase" id="RU369038"/>
    </source>
</evidence>
<evidence type="ECO:0000256" key="8">
    <source>
        <dbReference type="ARBA" id="ARBA00058361"/>
    </source>
</evidence>
<evidence type="ECO:0000256" key="3">
    <source>
        <dbReference type="ARBA" id="ARBA00023125"/>
    </source>
</evidence>
<feature type="region of interest" description="Disordered" evidence="12">
    <location>
        <begin position="114"/>
        <end position="161"/>
    </location>
</feature>
<dbReference type="InterPro" id="IPR003106">
    <property type="entry name" value="Leu_zip_homeo"/>
</dbReference>
<evidence type="ECO:0000256" key="2">
    <source>
        <dbReference type="ARBA" id="ARBA00023015"/>
    </source>
</evidence>
<feature type="DNA-binding region" description="Homeobox" evidence="9">
    <location>
        <begin position="18"/>
        <end position="77"/>
    </location>
</feature>
<accession>A0A251UVV4</accession>
<keyword evidence="3 9" id="KW-0238">DNA-binding</keyword>
<dbReference type="InterPro" id="IPR017970">
    <property type="entry name" value="Homeobox_CS"/>
</dbReference>
<dbReference type="GO" id="GO:0005634">
    <property type="term" value="C:nucleus"/>
    <property type="evidence" value="ECO:0000318"/>
    <property type="project" value="GO_Central"/>
</dbReference>
<dbReference type="GO" id="GO:0000981">
    <property type="term" value="F:DNA-binding transcription factor activity, RNA polymerase II-specific"/>
    <property type="evidence" value="ECO:0007669"/>
    <property type="project" value="UniProtKB-UniRule"/>
</dbReference>
<comment type="subcellular location">
    <subcellularLocation>
        <location evidence="1 9 10">Nucleus</location>
    </subcellularLocation>
</comment>
<dbReference type="PROSITE" id="PS50071">
    <property type="entry name" value="HOMEOBOX_2"/>
    <property type="match status" value="1"/>
</dbReference>
<dbReference type="SUPFAM" id="SSF46689">
    <property type="entry name" value="Homeodomain-like"/>
    <property type="match status" value="1"/>
</dbReference>
<protein>
    <recommendedName>
        <fullName evidence="11">Homeobox-leucine zipper protein</fullName>
    </recommendedName>
    <alternativeName>
        <fullName evidence="11">HD-ZIP protein</fullName>
    </alternativeName>
    <alternativeName>
        <fullName evidence="11">Homeodomain transcription factor</fullName>
    </alternativeName>
</protein>
<dbReference type="PANTHER" id="PTHR24326">
    <property type="entry name" value="HOMEOBOX-LEUCINE ZIPPER PROTEIN"/>
    <property type="match status" value="1"/>
</dbReference>
<dbReference type="GO" id="GO:0009414">
    <property type="term" value="P:response to water deprivation"/>
    <property type="evidence" value="ECO:0007669"/>
    <property type="project" value="UniProtKB-ARBA"/>
</dbReference>
<dbReference type="AlphaFoldDB" id="A0A251UVV4"/>
<keyword evidence="6 9" id="KW-0539">Nucleus</keyword>
<dbReference type="InterPro" id="IPR001356">
    <property type="entry name" value="HD"/>
</dbReference>
<dbReference type="GO" id="GO:0000976">
    <property type="term" value="F:transcription cis-regulatory region binding"/>
    <property type="evidence" value="ECO:0007669"/>
    <property type="project" value="UniProtKB-ARBA"/>
</dbReference>
<dbReference type="SMART" id="SM00389">
    <property type="entry name" value="HOX"/>
    <property type="match status" value="1"/>
</dbReference>
<dbReference type="STRING" id="4232.A0A251UVV4"/>
<dbReference type="InterPro" id="IPR000047">
    <property type="entry name" value="HTH_motif"/>
</dbReference>
<gene>
    <name evidence="14" type="primary">ATHB-12</name>
    <name evidence="14" type="ORF">HannXRQ_Chr04g0100411</name>
</gene>
<dbReference type="GO" id="GO:0009737">
    <property type="term" value="P:response to abscisic acid"/>
    <property type="evidence" value="ECO:0007669"/>
    <property type="project" value="UniProtKB-ARBA"/>
</dbReference>
<evidence type="ECO:0000256" key="12">
    <source>
        <dbReference type="SAM" id="MobiDB-lite"/>
    </source>
</evidence>
<reference evidence="15" key="1">
    <citation type="journal article" date="2017" name="Nature">
        <title>The sunflower genome provides insights into oil metabolism, flowering and Asterid evolution.</title>
        <authorList>
            <person name="Badouin H."/>
            <person name="Gouzy J."/>
            <person name="Grassa C.J."/>
            <person name="Murat F."/>
            <person name="Staton S.E."/>
            <person name="Cottret L."/>
            <person name="Lelandais-Briere C."/>
            <person name="Owens G.L."/>
            <person name="Carrere S."/>
            <person name="Mayjonade B."/>
            <person name="Legrand L."/>
            <person name="Gill N."/>
            <person name="Kane N.C."/>
            <person name="Bowers J.E."/>
            <person name="Hubner S."/>
            <person name="Bellec A."/>
            <person name="Berard A."/>
            <person name="Berges H."/>
            <person name="Blanchet N."/>
            <person name="Boniface M.C."/>
            <person name="Brunel D."/>
            <person name="Catrice O."/>
            <person name="Chaidir N."/>
            <person name="Claudel C."/>
            <person name="Donnadieu C."/>
            <person name="Faraut T."/>
            <person name="Fievet G."/>
            <person name="Helmstetter N."/>
            <person name="King M."/>
            <person name="Knapp S.J."/>
            <person name="Lai Z."/>
            <person name="Le Paslier M.C."/>
            <person name="Lippi Y."/>
            <person name="Lorenzon L."/>
            <person name="Mandel J.R."/>
            <person name="Marage G."/>
            <person name="Marchand G."/>
            <person name="Marquand E."/>
            <person name="Bret-Mestries E."/>
            <person name="Morien E."/>
            <person name="Nambeesan S."/>
            <person name="Nguyen T."/>
            <person name="Pegot-Espagnet P."/>
            <person name="Pouilly N."/>
            <person name="Raftis F."/>
            <person name="Sallet E."/>
            <person name="Schiex T."/>
            <person name="Thomas J."/>
            <person name="Vandecasteele C."/>
            <person name="Vares D."/>
            <person name="Vear F."/>
            <person name="Vautrin S."/>
            <person name="Crespi M."/>
            <person name="Mangin B."/>
            <person name="Burke J.M."/>
            <person name="Salse J."/>
            <person name="Munos S."/>
            <person name="Vincourt P."/>
            <person name="Rieseberg L.H."/>
            <person name="Langlade N.B."/>
        </authorList>
    </citation>
    <scope>NUCLEOTIDE SEQUENCE [LARGE SCALE GENOMIC DNA]</scope>
    <source>
        <strain evidence="15">cv. SF193</strain>
    </source>
</reference>
<evidence type="ECO:0000256" key="1">
    <source>
        <dbReference type="ARBA" id="ARBA00004123"/>
    </source>
</evidence>
<dbReference type="InterPro" id="IPR045224">
    <property type="entry name" value="HDZip_class_I_plant"/>
</dbReference>
<evidence type="ECO:0000256" key="5">
    <source>
        <dbReference type="ARBA" id="ARBA00023163"/>
    </source>
</evidence>
<evidence type="ECO:0000256" key="4">
    <source>
        <dbReference type="ARBA" id="ARBA00023155"/>
    </source>
</evidence>
<keyword evidence="4 9" id="KW-0371">Homeobox</keyword>
<sequence>MAENSSSSIERKKSKKHNNSSSRRFSDEQIKSLESVFKRENKLEPRKKVEMARELGLHPRQVAIWFQNRRARWKSKQVEQDYYNLKADYDTLAHRFESLKKEKHALLHQVSQLKELDSGSENGGELKNGNSSSGPLEYMQGDKLVSEEEEEEEEERHENLDMASLFDQSCSNWWDIWSSNS</sequence>
<feature type="region of interest" description="Disordered" evidence="12">
    <location>
        <begin position="1"/>
        <end position="27"/>
    </location>
</feature>
<dbReference type="PRINTS" id="PR00031">
    <property type="entry name" value="HTHREPRESSR"/>
</dbReference>
<comment type="function">
    <text evidence="8">Probable transcription activator that may act as growth regulators in response to water deficit.</text>
</comment>
<evidence type="ECO:0000313" key="15">
    <source>
        <dbReference type="Proteomes" id="UP000215914"/>
    </source>
</evidence>
<dbReference type="CDD" id="cd00086">
    <property type="entry name" value="homeodomain"/>
    <property type="match status" value="1"/>
</dbReference>
<feature type="domain" description="Homeobox" evidence="13">
    <location>
        <begin position="16"/>
        <end position="76"/>
    </location>
</feature>
<evidence type="ECO:0000256" key="7">
    <source>
        <dbReference type="ARBA" id="ARBA00025748"/>
    </source>
</evidence>
<dbReference type="SMR" id="A0A251UVV4"/>
<name>A0A251UVV4_HELAN</name>
<evidence type="ECO:0000259" key="13">
    <source>
        <dbReference type="PROSITE" id="PS50071"/>
    </source>
</evidence>
<dbReference type="GO" id="GO:0043565">
    <property type="term" value="F:sequence-specific DNA binding"/>
    <property type="evidence" value="ECO:0000318"/>
    <property type="project" value="GO_Central"/>
</dbReference>
<dbReference type="EMBL" id="CM007893">
    <property type="protein sequence ID" value="OTG27468.1"/>
    <property type="molecule type" value="Genomic_DNA"/>
</dbReference>
<organism evidence="14 15">
    <name type="scientific">Helianthus annuus</name>
    <name type="common">Common sunflower</name>
    <dbReference type="NCBI Taxonomy" id="4232"/>
    <lineage>
        <taxon>Eukaryota</taxon>
        <taxon>Viridiplantae</taxon>
        <taxon>Streptophyta</taxon>
        <taxon>Embryophyta</taxon>
        <taxon>Tracheophyta</taxon>
        <taxon>Spermatophyta</taxon>
        <taxon>Magnoliopsida</taxon>
        <taxon>eudicotyledons</taxon>
        <taxon>Gunneridae</taxon>
        <taxon>Pentapetalae</taxon>
        <taxon>asterids</taxon>
        <taxon>campanulids</taxon>
        <taxon>Asterales</taxon>
        <taxon>Asteraceae</taxon>
        <taxon>Asteroideae</taxon>
        <taxon>Heliantheae alliance</taxon>
        <taxon>Heliantheae</taxon>
        <taxon>Helianthus</taxon>
    </lineage>
</organism>
<dbReference type="Gene3D" id="1.10.10.60">
    <property type="entry name" value="Homeodomain-like"/>
    <property type="match status" value="1"/>
</dbReference>
<dbReference type="Proteomes" id="UP000215914">
    <property type="component" value="Chromosome 4"/>
</dbReference>
<evidence type="ECO:0000256" key="6">
    <source>
        <dbReference type="ARBA" id="ARBA00023242"/>
    </source>
</evidence>
<dbReference type="FunFam" id="1.10.10.60:FF:000293">
    <property type="entry name" value="Homeobox-leucine zipper protein ATHB-7"/>
    <property type="match status" value="1"/>
</dbReference>
<dbReference type="Pfam" id="PF02183">
    <property type="entry name" value="HALZ"/>
    <property type="match status" value="1"/>
</dbReference>
<evidence type="ECO:0000256" key="9">
    <source>
        <dbReference type="PROSITE-ProRule" id="PRU00108"/>
    </source>
</evidence>
<dbReference type="InterPro" id="IPR009057">
    <property type="entry name" value="Homeodomain-like_sf"/>
</dbReference>
<comment type="similarity">
    <text evidence="7 11">Belongs to the HD-ZIP homeobox family. Class I subfamily.</text>
</comment>
<evidence type="ECO:0000313" key="14">
    <source>
        <dbReference type="EMBL" id="OTG27468.1"/>
    </source>
</evidence>
<keyword evidence="15" id="KW-1185">Reference proteome</keyword>
<dbReference type="PROSITE" id="PS00027">
    <property type="entry name" value="HOMEOBOX_1"/>
    <property type="match status" value="1"/>
</dbReference>
<dbReference type="OMA" id="HENLDMA"/>
<keyword evidence="5 11" id="KW-0804">Transcription</keyword>
<dbReference type="PANTHER" id="PTHR24326:SF122">
    <property type="entry name" value="HOMEOBOX-LEUCINE ZIPPER PROTEIN HOX6"/>
    <property type="match status" value="1"/>
</dbReference>
<proteinExistence type="inferred from homology"/>
<comment type="function">
    <text evidence="11">Transcription factor.</text>
</comment>
<dbReference type="GO" id="GO:0045893">
    <property type="term" value="P:positive regulation of DNA-templated transcription"/>
    <property type="evidence" value="ECO:0000318"/>
    <property type="project" value="GO_Central"/>
</dbReference>
<dbReference type="Pfam" id="PF00046">
    <property type="entry name" value="Homeodomain"/>
    <property type="match status" value="1"/>
</dbReference>
<dbReference type="InParanoid" id="A0A251UVV4"/>
<evidence type="ECO:0000256" key="10">
    <source>
        <dbReference type="RuleBase" id="RU000682"/>
    </source>
</evidence>